<feature type="region of interest" description="Disordered" evidence="7">
    <location>
        <begin position="129"/>
        <end position="161"/>
    </location>
</feature>
<dbReference type="PROSITE" id="PS50908">
    <property type="entry name" value="RWD"/>
    <property type="match status" value="1"/>
</dbReference>
<dbReference type="EMBL" id="MU006579">
    <property type="protein sequence ID" value="KAF2746056.1"/>
    <property type="molecule type" value="Genomic_DNA"/>
</dbReference>
<evidence type="ECO:0000256" key="2">
    <source>
        <dbReference type="ARBA" id="ARBA00007665"/>
    </source>
</evidence>
<dbReference type="InterPro" id="IPR023582">
    <property type="entry name" value="Impact"/>
</dbReference>
<proteinExistence type="inferred from homology"/>
<keyword evidence="10" id="KW-1185">Reference proteome</keyword>
<gene>
    <name evidence="9" type="ORF">M011DRAFT_405280</name>
</gene>
<dbReference type="PROSITE" id="PS00910">
    <property type="entry name" value="UPF0029"/>
    <property type="match status" value="1"/>
</dbReference>
<evidence type="ECO:0000259" key="8">
    <source>
        <dbReference type="PROSITE" id="PS50908"/>
    </source>
</evidence>
<comment type="subcellular location">
    <subcellularLocation>
        <location evidence="1">Cytoplasm</location>
    </subcellularLocation>
</comment>
<keyword evidence="5" id="KW-0810">Translation regulation</keyword>
<evidence type="ECO:0000256" key="6">
    <source>
        <dbReference type="ARBA" id="ARBA00023016"/>
    </source>
</evidence>
<sequence length="294" mass="31986">MSIPTPSQLPQPPNEALSDETISINSIYEPSTLTPTTPPSSIYNLQLLHPHDSIVLRLDFPSDYPNAPPIVLGTESVGPDVPKGLGPKILGIVRRVLERVYEPGQPCLFDLLPEVQIALTEGEENGLIQLHDAPSPSKPTPKHQQPQEEPHDLGPPPPWTLAPPLHEKKSLFLARSAPVSSVPQAQTYIQHLLATDKKVAKATHNITAWRIRGENGTVAQDFDDDGETAAGGRVLHLMQVMEVWDVVVVVSRWYGGILLGPDRFRLINSAAREALVLGGFGGEEGGKEGGRRKK</sequence>
<accession>A0A6A6V840</accession>
<dbReference type="Gene3D" id="3.30.230.30">
    <property type="entry name" value="Impact, N-terminal domain"/>
    <property type="match status" value="1"/>
</dbReference>
<dbReference type="InterPro" id="IPR036956">
    <property type="entry name" value="Impact_N_sf"/>
</dbReference>
<dbReference type="OrthoDB" id="69641at2759"/>
<dbReference type="InterPro" id="IPR020569">
    <property type="entry name" value="UPF0029_Impact_CS"/>
</dbReference>
<dbReference type="InterPro" id="IPR006575">
    <property type="entry name" value="RWD_dom"/>
</dbReference>
<dbReference type="InterPro" id="IPR016135">
    <property type="entry name" value="UBQ-conjugating_enzyme/RWD"/>
</dbReference>
<dbReference type="PANTHER" id="PTHR16301:SF25">
    <property type="entry name" value="PROTEIN IMPACT"/>
    <property type="match status" value="1"/>
</dbReference>
<dbReference type="InterPro" id="IPR001498">
    <property type="entry name" value="Impact_N"/>
</dbReference>
<reference evidence="9" key="1">
    <citation type="journal article" date="2020" name="Stud. Mycol.">
        <title>101 Dothideomycetes genomes: a test case for predicting lifestyles and emergence of pathogens.</title>
        <authorList>
            <person name="Haridas S."/>
            <person name="Albert R."/>
            <person name="Binder M."/>
            <person name="Bloem J."/>
            <person name="Labutti K."/>
            <person name="Salamov A."/>
            <person name="Andreopoulos B."/>
            <person name="Baker S."/>
            <person name="Barry K."/>
            <person name="Bills G."/>
            <person name="Bluhm B."/>
            <person name="Cannon C."/>
            <person name="Castanera R."/>
            <person name="Culley D."/>
            <person name="Daum C."/>
            <person name="Ezra D."/>
            <person name="Gonzalez J."/>
            <person name="Henrissat B."/>
            <person name="Kuo A."/>
            <person name="Liang C."/>
            <person name="Lipzen A."/>
            <person name="Lutzoni F."/>
            <person name="Magnuson J."/>
            <person name="Mondo S."/>
            <person name="Nolan M."/>
            <person name="Ohm R."/>
            <person name="Pangilinan J."/>
            <person name="Park H.-J."/>
            <person name="Ramirez L."/>
            <person name="Alfaro M."/>
            <person name="Sun H."/>
            <person name="Tritt A."/>
            <person name="Yoshinaga Y."/>
            <person name="Zwiers L.-H."/>
            <person name="Turgeon B."/>
            <person name="Goodwin S."/>
            <person name="Spatafora J."/>
            <person name="Crous P."/>
            <person name="Grigoriev I."/>
        </authorList>
    </citation>
    <scope>NUCLEOTIDE SEQUENCE</scope>
    <source>
        <strain evidence="9">CBS 119925</strain>
    </source>
</reference>
<dbReference type="GO" id="GO:0005737">
    <property type="term" value="C:cytoplasm"/>
    <property type="evidence" value="ECO:0007669"/>
    <property type="project" value="UniProtKB-SubCell"/>
</dbReference>
<keyword evidence="3" id="KW-0963">Cytoplasm</keyword>
<feature type="domain" description="RWD" evidence="8">
    <location>
        <begin position="19"/>
        <end position="122"/>
    </location>
</feature>
<dbReference type="GO" id="GO:0006446">
    <property type="term" value="P:regulation of translational initiation"/>
    <property type="evidence" value="ECO:0007669"/>
    <property type="project" value="TreeGrafter"/>
</dbReference>
<name>A0A6A6V840_9PLEO</name>
<protein>
    <submittedName>
        <fullName evidence="9">UPF0029-domain-containing protein</fullName>
    </submittedName>
</protein>
<dbReference type="Pfam" id="PF01205">
    <property type="entry name" value="Impact_N"/>
    <property type="match status" value="1"/>
</dbReference>
<evidence type="ECO:0000256" key="7">
    <source>
        <dbReference type="SAM" id="MobiDB-lite"/>
    </source>
</evidence>
<keyword evidence="4" id="KW-0678">Repressor</keyword>
<keyword evidence="6" id="KW-0346">Stress response</keyword>
<evidence type="ECO:0000256" key="1">
    <source>
        <dbReference type="ARBA" id="ARBA00004496"/>
    </source>
</evidence>
<dbReference type="GO" id="GO:0140469">
    <property type="term" value="P:GCN2-mediated signaling"/>
    <property type="evidence" value="ECO:0007669"/>
    <property type="project" value="TreeGrafter"/>
</dbReference>
<dbReference type="Pfam" id="PF05773">
    <property type="entry name" value="RWD"/>
    <property type="match status" value="1"/>
</dbReference>
<dbReference type="InterPro" id="IPR020568">
    <property type="entry name" value="Ribosomal_Su5_D2-typ_SF"/>
</dbReference>
<evidence type="ECO:0000313" key="9">
    <source>
        <dbReference type="EMBL" id="KAF2746056.1"/>
    </source>
</evidence>
<organism evidence="9 10">
    <name type="scientific">Sporormia fimetaria CBS 119925</name>
    <dbReference type="NCBI Taxonomy" id="1340428"/>
    <lineage>
        <taxon>Eukaryota</taxon>
        <taxon>Fungi</taxon>
        <taxon>Dikarya</taxon>
        <taxon>Ascomycota</taxon>
        <taxon>Pezizomycotina</taxon>
        <taxon>Dothideomycetes</taxon>
        <taxon>Pleosporomycetidae</taxon>
        <taxon>Pleosporales</taxon>
        <taxon>Sporormiaceae</taxon>
        <taxon>Sporormia</taxon>
    </lineage>
</organism>
<dbReference type="PANTHER" id="PTHR16301">
    <property type="entry name" value="IMPACT-RELATED"/>
    <property type="match status" value="1"/>
</dbReference>
<dbReference type="SUPFAM" id="SSF54211">
    <property type="entry name" value="Ribosomal protein S5 domain 2-like"/>
    <property type="match status" value="1"/>
</dbReference>
<evidence type="ECO:0000313" key="10">
    <source>
        <dbReference type="Proteomes" id="UP000799440"/>
    </source>
</evidence>
<dbReference type="Proteomes" id="UP000799440">
    <property type="component" value="Unassembled WGS sequence"/>
</dbReference>
<evidence type="ECO:0000256" key="5">
    <source>
        <dbReference type="ARBA" id="ARBA00022845"/>
    </source>
</evidence>
<dbReference type="AlphaFoldDB" id="A0A6A6V840"/>
<evidence type="ECO:0000256" key="3">
    <source>
        <dbReference type="ARBA" id="ARBA00022490"/>
    </source>
</evidence>
<dbReference type="SUPFAM" id="SSF54495">
    <property type="entry name" value="UBC-like"/>
    <property type="match status" value="1"/>
</dbReference>
<evidence type="ECO:0000256" key="4">
    <source>
        <dbReference type="ARBA" id="ARBA00022491"/>
    </source>
</evidence>
<comment type="similarity">
    <text evidence="2">Belongs to the IMPACT family.</text>
</comment>